<feature type="coiled-coil region" evidence="1">
    <location>
        <begin position="26"/>
        <end position="70"/>
    </location>
</feature>
<reference evidence="2 3" key="1">
    <citation type="submission" date="2020-10" db="EMBL/GenBank/DDBJ databases">
        <authorList>
            <person name="Sedaghatjoo S."/>
        </authorList>
    </citation>
    <scope>NUCLEOTIDE SEQUENCE [LARGE SCALE GENOMIC DNA]</scope>
    <source>
        <strain evidence="2 3">LLFL</strain>
    </source>
</reference>
<keyword evidence="3" id="KW-1185">Reference proteome</keyword>
<protein>
    <submittedName>
        <fullName evidence="2">Uncharacterized protein</fullName>
    </submittedName>
</protein>
<evidence type="ECO:0000313" key="3">
    <source>
        <dbReference type="Proteomes" id="UP000836404"/>
    </source>
</evidence>
<feature type="non-terminal residue" evidence="2">
    <location>
        <position position="72"/>
    </location>
</feature>
<organism evidence="2 3">
    <name type="scientific">Tilletia laevis</name>
    <dbReference type="NCBI Taxonomy" id="157183"/>
    <lineage>
        <taxon>Eukaryota</taxon>
        <taxon>Fungi</taxon>
        <taxon>Dikarya</taxon>
        <taxon>Basidiomycota</taxon>
        <taxon>Ustilaginomycotina</taxon>
        <taxon>Exobasidiomycetes</taxon>
        <taxon>Tilletiales</taxon>
        <taxon>Tilletiaceae</taxon>
        <taxon>Tilletia</taxon>
    </lineage>
</organism>
<keyword evidence="1" id="KW-0175">Coiled coil</keyword>
<accession>A0A9N8QBS4</accession>
<evidence type="ECO:0000313" key="2">
    <source>
        <dbReference type="EMBL" id="CAD6947652.1"/>
    </source>
</evidence>
<dbReference type="EMBL" id="CAJHJF010005065">
    <property type="protein sequence ID" value="CAD6947652.1"/>
    <property type="molecule type" value="Genomic_DNA"/>
</dbReference>
<gene>
    <name evidence="2" type="ORF">JKILLFL_G4729</name>
</gene>
<dbReference type="Proteomes" id="UP000836404">
    <property type="component" value="Unassembled WGS sequence"/>
</dbReference>
<dbReference type="AlphaFoldDB" id="A0A9N8QBS4"/>
<evidence type="ECO:0000256" key="1">
    <source>
        <dbReference type="SAM" id="Coils"/>
    </source>
</evidence>
<sequence>MCSSKQAQDNRAARERELLGALANIDEFAAAEEEDMRREVEEAEQQIKAMRKANDDLRKAAKERKIRKNEVT</sequence>
<name>A0A9N8QBS4_9BASI</name>
<proteinExistence type="predicted"/>
<comment type="caution">
    <text evidence="2">The sequence shown here is derived from an EMBL/GenBank/DDBJ whole genome shotgun (WGS) entry which is preliminary data.</text>
</comment>